<dbReference type="EMBL" id="CP034331">
    <property type="protein sequence ID" value="AZL61463.1"/>
    <property type="molecule type" value="Genomic_DNA"/>
</dbReference>
<keyword evidence="1" id="KW-0378">Hydrolase</keyword>
<dbReference type="InterPro" id="IPR019072">
    <property type="entry name" value="Restrct_endonuc_II_XamI"/>
</dbReference>
<organism evidence="1 2">
    <name type="scientific">Tabrizicola piscis</name>
    <dbReference type="NCBI Taxonomy" id="2494374"/>
    <lineage>
        <taxon>Bacteria</taxon>
        <taxon>Pseudomonadati</taxon>
        <taxon>Pseudomonadota</taxon>
        <taxon>Alphaproteobacteria</taxon>
        <taxon>Rhodobacterales</taxon>
        <taxon>Paracoccaceae</taxon>
        <taxon>Tabrizicola</taxon>
    </lineage>
</organism>
<accession>A0A3S8UD23</accession>
<evidence type="ECO:0000313" key="1">
    <source>
        <dbReference type="EMBL" id="AZL61463.1"/>
    </source>
</evidence>
<evidence type="ECO:0000313" key="2">
    <source>
        <dbReference type="Proteomes" id="UP000282002"/>
    </source>
</evidence>
<dbReference type="AlphaFoldDB" id="A0A3S8UD23"/>
<dbReference type="RefSeq" id="WP_125327938.1">
    <property type="nucleotide sequence ID" value="NZ_CP034331.1"/>
</dbReference>
<dbReference type="GO" id="GO:0009036">
    <property type="term" value="F:type II site-specific deoxyribonuclease activity"/>
    <property type="evidence" value="ECO:0007669"/>
    <property type="project" value="InterPro"/>
</dbReference>
<dbReference type="Pfam" id="PF09572">
    <property type="entry name" value="RE_XamI"/>
    <property type="match status" value="1"/>
</dbReference>
<protein>
    <submittedName>
        <fullName evidence="1">XamI family restriction endonuclease</fullName>
    </submittedName>
</protein>
<name>A0A3S8UD23_9RHOB</name>
<reference evidence="1 2" key="1">
    <citation type="submission" date="2018-12" db="EMBL/GenBank/DDBJ databases">
        <title>Complete genome sequencing of Tabrizicola sp. K13M18.</title>
        <authorList>
            <person name="Bae J.-W."/>
        </authorList>
    </citation>
    <scope>NUCLEOTIDE SEQUENCE [LARGE SCALE GENOMIC DNA]</scope>
    <source>
        <strain evidence="1 2">K13M18</strain>
        <plasmid evidence="1 2">unnamed3</plasmid>
    </source>
</reference>
<geneLocation type="plasmid" evidence="1">
    <name>unnamed3</name>
</geneLocation>
<keyword evidence="1" id="KW-0614">Plasmid</keyword>
<proteinExistence type="predicted"/>
<dbReference type="Proteomes" id="UP000282002">
    <property type="component" value="Plasmid unnamed3"/>
</dbReference>
<sequence>MIDPPIWTDDQLESARSKAIAAFSKERLEEPLEDYLEAFDEYQGHIEVVLETTVDLTELDTTALDVLGDPRLLEAFRYLAGPPISEDDLKVLADASSLARSTLEGKPELVQRLIGVVRQVLDRRRFAWVVERREPTEAERNAAVLASAALMAASRAQTRRRTLGKDQQEEMVKAALRELGFMEVPSRTIKTISHAPSPGQFCGESVLGNRKGDIIVRLWDDRVMPIECKVSNSSTNSVKRLNNDAAVKATSWKTDFGLRQVVPSAVLSGVYKLHNLRDAQERGLALFWAHDLTPLTEWITRTKP</sequence>
<keyword evidence="1" id="KW-0255">Endonuclease</keyword>
<dbReference type="GO" id="GO:0003677">
    <property type="term" value="F:DNA binding"/>
    <property type="evidence" value="ECO:0007669"/>
    <property type="project" value="InterPro"/>
</dbReference>
<keyword evidence="1" id="KW-0540">Nuclease</keyword>
<dbReference type="KEGG" id="taw:EI545_21145"/>
<dbReference type="OrthoDB" id="7431767at2"/>
<gene>
    <name evidence="1" type="ORF">EI545_21145</name>
</gene>
<dbReference type="GO" id="GO:0009307">
    <property type="term" value="P:DNA restriction-modification system"/>
    <property type="evidence" value="ECO:0007669"/>
    <property type="project" value="InterPro"/>
</dbReference>
<keyword evidence="2" id="KW-1185">Reference proteome</keyword>
<dbReference type="REBASE" id="283239">
    <property type="entry name" value="TspM18ORF21140P"/>
</dbReference>